<feature type="non-terminal residue" evidence="9">
    <location>
        <position position="1"/>
    </location>
</feature>
<dbReference type="GO" id="GO:0051301">
    <property type="term" value="P:cell division"/>
    <property type="evidence" value="ECO:0007669"/>
    <property type="project" value="UniProtKB-KW"/>
</dbReference>
<dbReference type="GO" id="GO:0005737">
    <property type="term" value="C:cytoplasm"/>
    <property type="evidence" value="ECO:0007669"/>
    <property type="project" value="UniProtKB-SubCell"/>
</dbReference>
<name>A0A850UCI3_GRUAM</name>
<dbReference type="AlphaFoldDB" id="A0A850UCI3"/>
<keyword evidence="4" id="KW-0132">Cell division</keyword>
<comment type="similarity">
    <text evidence="8">Belongs to the Integrator subunit 13 family.</text>
</comment>
<evidence type="ECO:0000256" key="4">
    <source>
        <dbReference type="ARBA" id="ARBA00022618"/>
    </source>
</evidence>
<reference evidence="9" key="1">
    <citation type="submission" date="2019-10" db="EMBL/GenBank/DDBJ databases">
        <title>Bird 10,000 Genomes (B10K) Project - Family phase.</title>
        <authorList>
            <person name="Zhang G."/>
        </authorList>
    </citation>
    <scope>NUCLEOTIDE SEQUENCE</scope>
    <source>
        <strain evidence="9">B10K-DU-012-65</strain>
        <tissue evidence="9">Muscle</tissue>
    </source>
</reference>
<keyword evidence="10" id="KW-1185">Reference proteome</keyword>
<proteinExistence type="inferred from homology"/>
<dbReference type="EMBL" id="WEIX01016189">
    <property type="protein sequence ID" value="NWH28550.1"/>
    <property type="molecule type" value="Genomic_DNA"/>
</dbReference>
<evidence type="ECO:0000256" key="8">
    <source>
        <dbReference type="ARBA" id="ARBA00061603"/>
    </source>
</evidence>
<dbReference type="PANTHER" id="PTHR12955">
    <property type="entry name" value="SARCOMA ANTIGEN NY-SAR-95-RELATED"/>
    <property type="match status" value="1"/>
</dbReference>
<evidence type="ECO:0000256" key="3">
    <source>
        <dbReference type="ARBA" id="ARBA00022490"/>
    </source>
</evidence>
<comment type="caution">
    <text evidence="9">The sequence shown here is derived from an EMBL/GenBank/DDBJ whole genome shotgun (WGS) entry which is preliminary data.</text>
</comment>
<dbReference type="GO" id="GO:0051642">
    <property type="term" value="P:centrosome localization"/>
    <property type="evidence" value="ECO:0007669"/>
    <property type="project" value="TreeGrafter"/>
</dbReference>
<evidence type="ECO:0000256" key="5">
    <source>
        <dbReference type="ARBA" id="ARBA00022776"/>
    </source>
</evidence>
<protein>
    <submittedName>
        <fullName evidence="9">INT13 protein</fullName>
    </submittedName>
</protein>
<evidence type="ECO:0000256" key="1">
    <source>
        <dbReference type="ARBA" id="ARBA00004123"/>
    </source>
</evidence>
<evidence type="ECO:0000256" key="2">
    <source>
        <dbReference type="ARBA" id="ARBA00004496"/>
    </source>
</evidence>
<evidence type="ECO:0000313" key="9">
    <source>
        <dbReference type="EMBL" id="NWH28550.1"/>
    </source>
</evidence>
<dbReference type="GO" id="GO:0007346">
    <property type="term" value="P:regulation of mitotic cell cycle"/>
    <property type="evidence" value="ECO:0007669"/>
    <property type="project" value="TreeGrafter"/>
</dbReference>
<keyword evidence="5" id="KW-0498">Mitosis</keyword>
<keyword evidence="6" id="KW-0539">Nucleus</keyword>
<evidence type="ECO:0000256" key="7">
    <source>
        <dbReference type="ARBA" id="ARBA00023306"/>
    </source>
</evidence>
<gene>
    <name evidence="9" type="primary">Ints13</name>
    <name evidence="9" type="ORF">GRUAME_R14332</name>
</gene>
<keyword evidence="3" id="KW-0963">Cytoplasm</keyword>
<accession>A0A850UCI3</accession>
<organism evidence="9 10">
    <name type="scientific">Grus americana</name>
    <name type="common">Whooping crane</name>
    <dbReference type="NCBI Taxonomy" id="9117"/>
    <lineage>
        <taxon>Eukaryota</taxon>
        <taxon>Metazoa</taxon>
        <taxon>Chordata</taxon>
        <taxon>Craniata</taxon>
        <taxon>Vertebrata</taxon>
        <taxon>Euteleostomi</taxon>
        <taxon>Archelosauria</taxon>
        <taxon>Archosauria</taxon>
        <taxon>Dinosauria</taxon>
        <taxon>Saurischia</taxon>
        <taxon>Theropoda</taxon>
        <taxon>Coelurosauria</taxon>
        <taxon>Aves</taxon>
        <taxon>Neognathae</taxon>
        <taxon>Neoaves</taxon>
        <taxon>Gruiformes</taxon>
        <taxon>Gruidae</taxon>
        <taxon>Grus</taxon>
    </lineage>
</organism>
<dbReference type="InterPro" id="IPR019355">
    <property type="entry name" value="Cell_cycle_regulator_Mat89Bb"/>
</dbReference>
<feature type="non-terminal residue" evidence="9">
    <location>
        <position position="368"/>
    </location>
</feature>
<dbReference type="Proteomes" id="UP000640762">
    <property type="component" value="Unassembled WGS sequence"/>
</dbReference>
<comment type="subcellular location">
    <subcellularLocation>
        <location evidence="2">Cytoplasm</location>
    </subcellularLocation>
    <subcellularLocation>
        <location evidence="1">Nucleus</location>
    </subcellularLocation>
</comment>
<evidence type="ECO:0000313" key="10">
    <source>
        <dbReference type="Proteomes" id="UP000640762"/>
    </source>
</evidence>
<sequence>DFVAGDNHIGGNSREGTFKETVTLKWCTPRTNSVELHYCTGAYRISPVDVNSRPSSCLTNFLLNGRSVLLEQPRKSGSKVISHMLSSHGGEIFLHVLSSSRSILEDPPSISEGCGGRVTDYRITDFGEFMRENRLTPFLEPRYKIDGSLEIPLERAKDQLEKHTRYWPMIISQTTIFNMQAVVPLASVIVKEAMTDEDVLNCQKTIYNLVDMERKNDPLPISTVGTRGKGPKRLHAYLFYMSGALHILTLHSSQTPERIQKCLLTVRLKGLLDREKEELAEAEVIKDSPDSPEPPNKKPLITMDEMPTVEKAKGPMSLLSLWSNRINTANSRKHQEFIGRLNSVNNKAELYQHLKEENGFVSGNASLQ</sequence>
<dbReference type="PANTHER" id="PTHR12955:SF1">
    <property type="entry name" value="INTEGRATOR COMPLEX SUBUNIT 13"/>
    <property type="match status" value="1"/>
</dbReference>
<dbReference type="GO" id="GO:0032039">
    <property type="term" value="C:integrator complex"/>
    <property type="evidence" value="ECO:0007669"/>
    <property type="project" value="TreeGrafter"/>
</dbReference>
<dbReference type="Pfam" id="PF10221">
    <property type="entry name" value="Mat89Bb"/>
    <property type="match status" value="1"/>
</dbReference>
<evidence type="ECO:0000256" key="6">
    <source>
        <dbReference type="ARBA" id="ARBA00023242"/>
    </source>
</evidence>
<keyword evidence="7" id="KW-0131">Cell cycle</keyword>